<reference evidence="2" key="2">
    <citation type="submission" date="2013-07" db="EMBL/GenBank/DDBJ databases">
        <authorList>
            <consortium name="The Broad Institute Genome Sequencing Platform"/>
            <person name="Cuomo C."/>
            <person name="Litvintseva A."/>
            <person name="Chen Y."/>
            <person name="Heitman J."/>
            <person name="Sun S."/>
            <person name="Springer D."/>
            <person name="Dromer F."/>
            <person name="Young S.K."/>
            <person name="Zeng Q."/>
            <person name="Gargeya S."/>
            <person name="Fitzgerald M."/>
            <person name="Abouelleil A."/>
            <person name="Alvarado L."/>
            <person name="Berlin A.M."/>
            <person name="Chapman S.B."/>
            <person name="Dewar J."/>
            <person name="Goldberg J."/>
            <person name="Griggs A."/>
            <person name="Gujja S."/>
            <person name="Hansen M."/>
            <person name="Howarth C."/>
            <person name="Imamovic A."/>
            <person name="Larimer J."/>
            <person name="McCowan C."/>
            <person name="Murphy C."/>
            <person name="Pearson M."/>
            <person name="Priest M."/>
            <person name="Roberts A."/>
            <person name="Saif S."/>
            <person name="Shea T."/>
            <person name="Sykes S."/>
            <person name="Wortman J."/>
            <person name="Nusbaum C."/>
            <person name="Birren B."/>
        </authorList>
    </citation>
    <scope>NUCLEOTIDE SEQUENCE</scope>
    <source>
        <strain evidence="2">CBS 10737</strain>
    </source>
</reference>
<dbReference type="OrthoDB" id="373498at2759"/>
<dbReference type="Pfam" id="PF04252">
    <property type="entry name" value="SFM1-like"/>
    <property type="match status" value="1"/>
</dbReference>
<name>A0A1B9HWG8_9TREE</name>
<dbReference type="Proteomes" id="UP000094020">
    <property type="component" value="Chromosome 2"/>
</dbReference>
<dbReference type="EMBL" id="KV700116">
    <property type="protein sequence ID" value="OCF47625.1"/>
    <property type="molecule type" value="Genomic_DNA"/>
</dbReference>
<dbReference type="PANTHER" id="PTHR35517:SF1">
    <property type="entry name" value="PROTEIN ARGININE N-METHYLTRANSFERASE SFM1"/>
    <property type="match status" value="1"/>
</dbReference>
<dbReference type="GeneID" id="30174897"/>
<sequence>MSNNQVTQSKGYKYVIEHMEEDDENTKALPEWVKLEYSHMLKLVGKESSVHFTSLSLNSIPSLKNHLSKDKSITTATSSSISKIEEKGNPTNLTILELIKKLNINFEKVCLLDPKAEKILSIEDSKKFEIFLYGGILGDDPPKDRTSELRKFNFNSRHLGEIQMTTDTAVGVTKLIIEDQIPLDKIPFVDLPTITFNKHESIEMPFRYVTDDKGEPILPPGMKEHLKADLNRSIDDF</sequence>
<dbReference type="KEGG" id="kpin:30174897"/>
<organism evidence="1">
    <name type="scientific">Kwoniella pini CBS 10737</name>
    <dbReference type="NCBI Taxonomy" id="1296096"/>
    <lineage>
        <taxon>Eukaryota</taxon>
        <taxon>Fungi</taxon>
        <taxon>Dikarya</taxon>
        <taxon>Basidiomycota</taxon>
        <taxon>Agaricomycotina</taxon>
        <taxon>Tremellomycetes</taxon>
        <taxon>Tremellales</taxon>
        <taxon>Cryptococcaceae</taxon>
        <taxon>Kwoniella</taxon>
    </lineage>
</organism>
<dbReference type="AlphaFoldDB" id="A0A1B9HWG8"/>
<keyword evidence="3" id="KW-1185">Reference proteome</keyword>
<reference evidence="1" key="3">
    <citation type="submission" date="2016-07" db="EMBL/GenBank/DDBJ databases">
        <title>Evolution of pathogenesis and genome organization in the Tremellales.</title>
        <authorList>
            <person name="Cuomo C."/>
            <person name="Litvintseva A."/>
            <person name="Heitman J."/>
            <person name="Chen Y."/>
            <person name="Sun S."/>
            <person name="Springer D."/>
            <person name="Dromer F."/>
            <person name="Young S."/>
            <person name="Zeng Q."/>
            <person name="Chapman S."/>
            <person name="Gujja S."/>
            <person name="Saif S."/>
            <person name="Birren B."/>
        </authorList>
    </citation>
    <scope>NUCLEOTIDE SEQUENCE</scope>
    <source>
        <strain evidence="1">CBS 10737</strain>
    </source>
</reference>
<reference evidence="2" key="4">
    <citation type="submission" date="2024-02" db="EMBL/GenBank/DDBJ databases">
        <title>Comparative genomics of Cryptococcus and Kwoniella reveals pathogenesis evolution and contrasting modes of karyotype evolution via chromosome fusion or intercentromeric recombination.</title>
        <authorList>
            <person name="Coelho M.A."/>
            <person name="David-Palma M."/>
            <person name="Shea T."/>
            <person name="Bowers K."/>
            <person name="McGinley-Smith S."/>
            <person name="Mohammad A.W."/>
            <person name="Gnirke A."/>
            <person name="Yurkov A.M."/>
            <person name="Nowrousian M."/>
            <person name="Sun S."/>
            <person name="Cuomo C.A."/>
            <person name="Heitman J."/>
        </authorList>
    </citation>
    <scope>NUCLEOTIDE SEQUENCE</scope>
    <source>
        <strain evidence="2">CBS 10737</strain>
    </source>
</reference>
<protein>
    <recommendedName>
        <fullName evidence="4">Carboxypeptidase D</fullName>
    </recommendedName>
</protein>
<dbReference type="GO" id="GO:0035241">
    <property type="term" value="F:protein-arginine omega-N monomethyltransferase activity"/>
    <property type="evidence" value="ECO:0007669"/>
    <property type="project" value="TreeGrafter"/>
</dbReference>
<evidence type="ECO:0000313" key="2">
    <source>
        <dbReference type="EMBL" id="WWC67589.1"/>
    </source>
</evidence>
<evidence type="ECO:0008006" key="4">
    <source>
        <dbReference type="Google" id="ProtNLM"/>
    </source>
</evidence>
<dbReference type="InterPro" id="IPR007364">
    <property type="entry name" value="SFM1-like"/>
</dbReference>
<accession>A0A1B9HWG8</accession>
<evidence type="ECO:0000313" key="1">
    <source>
        <dbReference type="EMBL" id="OCF47625.1"/>
    </source>
</evidence>
<dbReference type="RefSeq" id="XP_019008844.1">
    <property type="nucleotide sequence ID" value="XM_019158231.1"/>
</dbReference>
<evidence type="ECO:0000313" key="3">
    <source>
        <dbReference type="Proteomes" id="UP000094020"/>
    </source>
</evidence>
<gene>
    <name evidence="1" type="ORF">I206_06528</name>
    <name evidence="2" type="ORF">I206_101499</name>
</gene>
<dbReference type="PANTHER" id="PTHR35517">
    <property type="entry name" value="PROTEIN ARGININE N-METHYLTRANSFERASE SFM1"/>
    <property type="match status" value="1"/>
</dbReference>
<dbReference type="CDD" id="cd18090">
    <property type="entry name" value="Arginine_MT_Sfm1"/>
    <property type="match status" value="1"/>
</dbReference>
<proteinExistence type="predicted"/>
<reference evidence="1" key="1">
    <citation type="submission" date="2013-07" db="EMBL/GenBank/DDBJ databases">
        <title>The Genome Sequence of Cryptococcus pinus CBS10737.</title>
        <authorList>
            <consortium name="The Broad Institute Genome Sequencing Platform"/>
            <person name="Cuomo C."/>
            <person name="Litvintseva A."/>
            <person name="Chen Y."/>
            <person name="Heitman J."/>
            <person name="Sun S."/>
            <person name="Springer D."/>
            <person name="Dromer F."/>
            <person name="Young S.K."/>
            <person name="Zeng Q."/>
            <person name="Gargeya S."/>
            <person name="Fitzgerald M."/>
            <person name="Abouelleil A."/>
            <person name="Alvarado L."/>
            <person name="Berlin A.M."/>
            <person name="Chapman S.B."/>
            <person name="Dewar J."/>
            <person name="Goldberg J."/>
            <person name="Griggs A."/>
            <person name="Gujja S."/>
            <person name="Hansen M."/>
            <person name="Howarth C."/>
            <person name="Imamovic A."/>
            <person name="Larimer J."/>
            <person name="McCowan C."/>
            <person name="Murphy C."/>
            <person name="Pearson M."/>
            <person name="Priest M."/>
            <person name="Roberts A."/>
            <person name="Saif S."/>
            <person name="Shea T."/>
            <person name="Sykes S."/>
            <person name="Wortman J."/>
            <person name="Nusbaum C."/>
            <person name="Birren B."/>
        </authorList>
    </citation>
    <scope>NUCLEOTIDE SEQUENCE [LARGE SCALE GENOMIC DNA]</scope>
    <source>
        <strain evidence="1">CBS 10737</strain>
    </source>
</reference>
<dbReference type="EMBL" id="CP144520">
    <property type="protein sequence ID" value="WWC67589.1"/>
    <property type="molecule type" value="Genomic_DNA"/>
</dbReference>